<organism evidence="3 4">
    <name type="scientific">Paenibacillus abyssi</name>
    <dbReference type="NCBI Taxonomy" id="1340531"/>
    <lineage>
        <taxon>Bacteria</taxon>
        <taxon>Bacillati</taxon>
        <taxon>Bacillota</taxon>
        <taxon>Bacilli</taxon>
        <taxon>Bacillales</taxon>
        <taxon>Paenibacillaceae</taxon>
        <taxon>Paenibacillus</taxon>
    </lineage>
</organism>
<keyword evidence="3" id="KW-0808">Transferase</keyword>
<dbReference type="SUPFAM" id="SSF69572">
    <property type="entry name" value="Activating enzymes of the ubiquitin-like proteins"/>
    <property type="match status" value="1"/>
</dbReference>
<comment type="caution">
    <text evidence="3">The sequence shown here is derived from an EMBL/GenBank/DDBJ whole genome shotgun (WGS) entry which is preliminary data.</text>
</comment>
<dbReference type="CDD" id="cd00757">
    <property type="entry name" value="ThiF_MoeB_HesA_family"/>
    <property type="match status" value="1"/>
</dbReference>
<protein>
    <submittedName>
        <fullName evidence="3">Thiazole biosynthesis adenylyltransferase ThiF</fullName>
    </submittedName>
</protein>
<dbReference type="GO" id="GO:0016779">
    <property type="term" value="F:nucleotidyltransferase activity"/>
    <property type="evidence" value="ECO:0007669"/>
    <property type="project" value="UniProtKB-KW"/>
</dbReference>
<dbReference type="InterPro" id="IPR045886">
    <property type="entry name" value="ThiF/MoeB/HesA"/>
</dbReference>
<evidence type="ECO:0000313" key="3">
    <source>
        <dbReference type="EMBL" id="GGF98876.1"/>
    </source>
</evidence>
<comment type="similarity">
    <text evidence="1">Belongs to the HesA/MoeB/ThiF family.</text>
</comment>
<reference evidence="3" key="1">
    <citation type="journal article" date="2014" name="Int. J. Syst. Evol. Microbiol.">
        <title>Complete genome sequence of Corynebacterium casei LMG S-19264T (=DSM 44701T), isolated from a smear-ripened cheese.</title>
        <authorList>
            <consortium name="US DOE Joint Genome Institute (JGI-PGF)"/>
            <person name="Walter F."/>
            <person name="Albersmeier A."/>
            <person name="Kalinowski J."/>
            <person name="Ruckert C."/>
        </authorList>
    </citation>
    <scope>NUCLEOTIDE SEQUENCE</scope>
    <source>
        <strain evidence="3">CGMCC 1.12987</strain>
    </source>
</reference>
<dbReference type="Gene3D" id="3.40.50.720">
    <property type="entry name" value="NAD(P)-binding Rossmann-like Domain"/>
    <property type="match status" value="1"/>
</dbReference>
<keyword evidence="3" id="KW-0548">Nucleotidyltransferase</keyword>
<gene>
    <name evidence="3" type="ORF">GCM10010916_15170</name>
</gene>
<dbReference type="RefSeq" id="WP_188530455.1">
    <property type="nucleotide sequence ID" value="NZ_BMGR01000004.1"/>
</dbReference>
<accession>A0A917CW77</accession>
<evidence type="ECO:0000256" key="1">
    <source>
        <dbReference type="ARBA" id="ARBA00009919"/>
    </source>
</evidence>
<feature type="domain" description="THIF-type NAD/FAD binding fold" evidence="2">
    <location>
        <begin position="23"/>
        <end position="263"/>
    </location>
</feature>
<dbReference type="Proteomes" id="UP000644756">
    <property type="component" value="Unassembled WGS sequence"/>
</dbReference>
<dbReference type="AlphaFoldDB" id="A0A917CW77"/>
<keyword evidence="4" id="KW-1185">Reference proteome</keyword>
<evidence type="ECO:0000259" key="2">
    <source>
        <dbReference type="Pfam" id="PF00899"/>
    </source>
</evidence>
<dbReference type="GO" id="GO:0008146">
    <property type="term" value="F:sulfotransferase activity"/>
    <property type="evidence" value="ECO:0007669"/>
    <property type="project" value="TreeGrafter"/>
</dbReference>
<dbReference type="GO" id="GO:0005829">
    <property type="term" value="C:cytosol"/>
    <property type="evidence" value="ECO:0007669"/>
    <property type="project" value="TreeGrafter"/>
</dbReference>
<dbReference type="Pfam" id="PF00899">
    <property type="entry name" value="ThiF"/>
    <property type="match status" value="1"/>
</dbReference>
<proteinExistence type="inferred from homology"/>
<dbReference type="PANTHER" id="PTHR10953">
    <property type="entry name" value="UBIQUITIN-ACTIVATING ENZYME E1"/>
    <property type="match status" value="1"/>
</dbReference>
<dbReference type="FunFam" id="3.40.50.720:FF:000080">
    <property type="entry name" value="Thiazole biosynthesis adenylyltransferase ThiF"/>
    <property type="match status" value="1"/>
</dbReference>
<dbReference type="PANTHER" id="PTHR10953:SF102">
    <property type="entry name" value="ADENYLYLTRANSFERASE AND SULFURTRANSFERASE MOCS3"/>
    <property type="match status" value="1"/>
</dbReference>
<reference evidence="3" key="2">
    <citation type="submission" date="2020-09" db="EMBL/GenBank/DDBJ databases">
        <authorList>
            <person name="Sun Q."/>
            <person name="Zhou Y."/>
        </authorList>
    </citation>
    <scope>NUCLEOTIDE SEQUENCE</scope>
    <source>
        <strain evidence="3">CGMCC 1.12987</strain>
    </source>
</reference>
<evidence type="ECO:0000313" key="4">
    <source>
        <dbReference type="Proteomes" id="UP000644756"/>
    </source>
</evidence>
<dbReference type="GO" id="GO:0004792">
    <property type="term" value="F:thiosulfate-cyanide sulfurtransferase activity"/>
    <property type="evidence" value="ECO:0007669"/>
    <property type="project" value="TreeGrafter"/>
</dbReference>
<dbReference type="InterPro" id="IPR035985">
    <property type="entry name" value="Ubiquitin-activating_enz"/>
</dbReference>
<sequence length="373" mass="40507">MPNLDLGESKRIGSAEIPWEERYSRQLRFAPIGRAGQQRLSEASVLIVGVGALGASLAQHMVRAGVGTVRLADRDYVEPSNLQRQVLFDEEDARLALPKAVAAARRLQWINSSVHVDAHVTDVTAHTVMPLFDGIDLVLDGTDNAAARLLLSKVCYRKGIPFLYGGVAGSSGMSAMFIPGETGCLHCLIGGEAAENEGGMATCETLGVISPAVEFVASLQSAEALKWLTGDRDSIRPTLLQFDLWPFKVREMRLPQARLQCSVCGEQARGGNVGDQPAERVPAAASLCGRDTVQVSLPHTLDLNMWKQRLTAQGATVSSNPYLVRAELMDNRRLVLFPDGRVLVQGTSDPSEAVRLCEAYLTSKERVEELWES</sequence>
<dbReference type="InterPro" id="IPR000594">
    <property type="entry name" value="ThiF_NAD_FAD-bd"/>
</dbReference>
<name>A0A917CW77_9BACL</name>
<dbReference type="GO" id="GO:0008641">
    <property type="term" value="F:ubiquitin-like modifier activating enzyme activity"/>
    <property type="evidence" value="ECO:0007669"/>
    <property type="project" value="InterPro"/>
</dbReference>
<dbReference type="EMBL" id="BMGR01000004">
    <property type="protein sequence ID" value="GGF98876.1"/>
    <property type="molecule type" value="Genomic_DNA"/>
</dbReference>